<proteinExistence type="predicted"/>
<dbReference type="InterPro" id="IPR000014">
    <property type="entry name" value="PAS"/>
</dbReference>
<reference evidence="9" key="2">
    <citation type="submission" date="2020-09" db="EMBL/GenBank/DDBJ databases">
        <authorList>
            <person name="Sun Q."/>
            <person name="Zhou Y."/>
        </authorList>
    </citation>
    <scope>NUCLEOTIDE SEQUENCE</scope>
    <source>
        <strain evidence="9">CGMCC 1.7081</strain>
    </source>
</reference>
<evidence type="ECO:0000256" key="3">
    <source>
        <dbReference type="ARBA" id="ARBA00022553"/>
    </source>
</evidence>
<dbReference type="Gene3D" id="3.40.190.10">
    <property type="entry name" value="Periplasmic binding protein-like II"/>
    <property type="match status" value="2"/>
</dbReference>
<feature type="domain" description="Histidine kinase" evidence="8">
    <location>
        <begin position="627"/>
        <end position="848"/>
    </location>
</feature>
<name>A0A8J3H6J6_9RHOB</name>
<dbReference type="InterPro" id="IPR003661">
    <property type="entry name" value="HisK_dim/P_dom"/>
</dbReference>
<evidence type="ECO:0000256" key="6">
    <source>
        <dbReference type="ARBA" id="ARBA00023012"/>
    </source>
</evidence>
<dbReference type="PANTHER" id="PTHR43047:SF72">
    <property type="entry name" value="OSMOSENSING HISTIDINE PROTEIN KINASE SLN1"/>
    <property type="match status" value="1"/>
</dbReference>
<comment type="caution">
    <text evidence="9">The sequence shown here is derived from an EMBL/GenBank/DDBJ whole genome shotgun (WGS) entry which is preliminary data.</text>
</comment>
<dbReference type="GO" id="GO:0000155">
    <property type="term" value="F:phosphorelay sensor kinase activity"/>
    <property type="evidence" value="ECO:0007669"/>
    <property type="project" value="InterPro"/>
</dbReference>
<dbReference type="InterPro" id="IPR036097">
    <property type="entry name" value="HisK_dim/P_sf"/>
</dbReference>
<dbReference type="SUPFAM" id="SSF55874">
    <property type="entry name" value="ATPase domain of HSP90 chaperone/DNA topoisomerase II/histidine kinase"/>
    <property type="match status" value="1"/>
</dbReference>
<dbReference type="SUPFAM" id="SSF55785">
    <property type="entry name" value="PYP-like sensor domain (PAS domain)"/>
    <property type="match status" value="2"/>
</dbReference>
<dbReference type="InterPro" id="IPR005467">
    <property type="entry name" value="His_kinase_dom"/>
</dbReference>
<dbReference type="Pfam" id="PF13426">
    <property type="entry name" value="PAS_9"/>
    <property type="match status" value="1"/>
</dbReference>
<reference evidence="9" key="1">
    <citation type="journal article" date="2014" name="Int. J. Syst. Evol. Microbiol.">
        <title>Complete genome sequence of Corynebacterium casei LMG S-19264T (=DSM 44701T), isolated from a smear-ripened cheese.</title>
        <authorList>
            <consortium name="US DOE Joint Genome Institute (JGI-PGF)"/>
            <person name="Walter F."/>
            <person name="Albersmeier A."/>
            <person name="Kalinowski J."/>
            <person name="Ruckert C."/>
        </authorList>
    </citation>
    <scope>NUCLEOTIDE SEQUENCE</scope>
    <source>
        <strain evidence="9">CGMCC 1.7081</strain>
    </source>
</reference>
<evidence type="ECO:0000256" key="5">
    <source>
        <dbReference type="ARBA" id="ARBA00022777"/>
    </source>
</evidence>
<dbReference type="CDD" id="cd00130">
    <property type="entry name" value="PAS"/>
    <property type="match status" value="1"/>
</dbReference>
<keyword evidence="3" id="KW-0597">Phosphoprotein</keyword>
<protein>
    <recommendedName>
        <fullName evidence="2">histidine kinase</fullName>
        <ecNumber evidence="2">2.7.13.3</ecNumber>
    </recommendedName>
</protein>
<dbReference type="FunFam" id="1.10.287.130:FF:000001">
    <property type="entry name" value="Two-component sensor histidine kinase"/>
    <property type="match status" value="1"/>
</dbReference>
<dbReference type="InterPro" id="IPR003594">
    <property type="entry name" value="HATPase_dom"/>
</dbReference>
<evidence type="ECO:0000313" key="9">
    <source>
        <dbReference type="EMBL" id="GHG85573.1"/>
    </source>
</evidence>
<keyword evidence="4" id="KW-0808">Transferase</keyword>
<dbReference type="Gene3D" id="3.30.450.20">
    <property type="entry name" value="PAS domain"/>
    <property type="match status" value="2"/>
</dbReference>
<dbReference type="Pfam" id="PF00512">
    <property type="entry name" value="HisKA"/>
    <property type="match status" value="1"/>
</dbReference>
<dbReference type="AlphaFoldDB" id="A0A8J3H6J6"/>
<dbReference type="Gene3D" id="1.10.287.130">
    <property type="match status" value="1"/>
</dbReference>
<dbReference type="InterPro" id="IPR004358">
    <property type="entry name" value="Sig_transdc_His_kin-like_C"/>
</dbReference>
<gene>
    <name evidence="9" type="ORF">GCM10010961_12750</name>
</gene>
<dbReference type="EMBL" id="BNAP01000003">
    <property type="protein sequence ID" value="GHG85573.1"/>
    <property type="molecule type" value="Genomic_DNA"/>
</dbReference>
<dbReference type="PROSITE" id="PS50109">
    <property type="entry name" value="HIS_KIN"/>
    <property type="match status" value="1"/>
</dbReference>
<dbReference type="SMART" id="SM00091">
    <property type="entry name" value="PAS"/>
    <property type="match status" value="2"/>
</dbReference>
<dbReference type="NCBIfam" id="TIGR00229">
    <property type="entry name" value="sensory_box"/>
    <property type="match status" value="1"/>
</dbReference>
<dbReference type="Gene3D" id="3.30.565.10">
    <property type="entry name" value="Histidine kinase-like ATPase, C-terminal domain"/>
    <property type="match status" value="1"/>
</dbReference>
<evidence type="ECO:0000256" key="2">
    <source>
        <dbReference type="ARBA" id="ARBA00012438"/>
    </source>
</evidence>
<accession>A0A8J3H6J6</accession>
<dbReference type="PANTHER" id="PTHR43047">
    <property type="entry name" value="TWO-COMPONENT HISTIDINE PROTEIN KINASE"/>
    <property type="match status" value="1"/>
</dbReference>
<dbReference type="SUPFAM" id="SSF53850">
    <property type="entry name" value="Periplasmic binding protein-like II"/>
    <property type="match status" value="1"/>
</dbReference>
<dbReference type="Proteomes" id="UP000611500">
    <property type="component" value="Unassembled WGS sequence"/>
</dbReference>
<dbReference type="InterPro" id="IPR035965">
    <property type="entry name" value="PAS-like_dom_sf"/>
</dbReference>
<evidence type="ECO:0000313" key="10">
    <source>
        <dbReference type="Proteomes" id="UP000611500"/>
    </source>
</evidence>
<sequence>MRPDAAEPVMGRMWRRSLRGLALFLICAICWISGLQGPVLAQSAAPETFRIGVLSTEGATRTLEAWAPTAAFLNETAQQQGLPYRFSIEPHTLASLSDVVEQHKIEFALTDPASYVATEVEDGARALLSTARQWQGRTYDMTGALIFTRAESPLRDLRQLAGKRVMAVAPNDFGGWWLAAQEFRKRRMEPEKALSELVFSGGNQREVVYAVQSGLVDAGVVRAGLLEDLADQGAIALKDFAPVSAMPTEDYPFWVSTPLYPEWVLSALPDVPEPVLAMVINALLTVDVDSPEAAAAGGMVWQAPQNYQSVHDLLISLRVRPYENYLLQAANRIFRTYRAPILGGIILILLSLLFLAYELRRNIRLAEQRRNVLQSEVRSKVFYRNAIEEHTVFCMLAQDGSISHVNDRFCSIADQARSRLLSRNLSDLLSEDDRDGALRDIMAAMRAGTSWSGALKLVKADGSAAFVQCTCIPVTGSDDKLSEIAVVASDVTKTRKGISEERFNDTLELIEDQVVVLRPKTLEVLYCNQAAMQRLIKGRVGGKWKGRKVGDFITSDDLRALELRRDALAAGPQRRITWEVTAQSGTPYEISLEYVQPDQDEPRLIAIYRDITQRKVAEKAKNEFISTVSHELRTPLTSMKGALGLALSGSIGDMSDPVKKMVSMASSNCDRLVMLINDILDLEKIEAGKMDFKMEPLNLADLIASAIEANRFYAEKFGVTLRADIDRTDGELITLGDRNRLMQVMDNLMSNASKFSTKGGEIIVRLHPYMGALRLSVRDYGSGIPQTAQATIFEKFTQADSSDTRSKGGTGLGLSIAKLIVEEHKGNIFFVSEEGVGTEFFVDLPRLEDEALIPVKAVPLGVGGAVDDAAQHQAIAALEAEDDAFRRLIVLLRKAGAQVEFETGRVTASQVAKGVGVLGQSSVLTWLNEQGRGLLAALCDKELLDSRAVSVIEASPSGKPGAEQILRPEGQAEVLADWLQGLGRDKMIRVLEIDGGDGALPSREDVVVARVGTMAQAQKLASEDRFDLLMFSDLSGETRVTALLPLSGGRLPQDLPIMVIAARGAGAEGGRGLVSKFSRPAETARGKARRWAAGS</sequence>
<dbReference type="InterPro" id="IPR036890">
    <property type="entry name" value="HATPase_C_sf"/>
</dbReference>
<dbReference type="SUPFAM" id="SSF47384">
    <property type="entry name" value="Homodimeric domain of signal transducing histidine kinase"/>
    <property type="match status" value="1"/>
</dbReference>
<dbReference type="Pfam" id="PF02518">
    <property type="entry name" value="HATPase_c"/>
    <property type="match status" value="1"/>
</dbReference>
<keyword evidence="6" id="KW-0902">Two-component regulatory system</keyword>
<dbReference type="GO" id="GO:0005886">
    <property type="term" value="C:plasma membrane"/>
    <property type="evidence" value="ECO:0007669"/>
    <property type="project" value="TreeGrafter"/>
</dbReference>
<dbReference type="SMART" id="SM00387">
    <property type="entry name" value="HATPase_c"/>
    <property type="match status" value="1"/>
</dbReference>
<keyword evidence="5" id="KW-0418">Kinase</keyword>
<keyword evidence="10" id="KW-1185">Reference proteome</keyword>
<evidence type="ECO:0000256" key="7">
    <source>
        <dbReference type="ARBA" id="ARBA00023136"/>
    </source>
</evidence>
<evidence type="ECO:0000256" key="1">
    <source>
        <dbReference type="ARBA" id="ARBA00000085"/>
    </source>
</evidence>
<dbReference type="EC" id="2.7.13.3" evidence="2"/>
<evidence type="ECO:0000259" key="8">
    <source>
        <dbReference type="PROSITE" id="PS50109"/>
    </source>
</evidence>
<dbReference type="CDD" id="cd00082">
    <property type="entry name" value="HisKA"/>
    <property type="match status" value="1"/>
</dbReference>
<keyword evidence="7" id="KW-0472">Membrane</keyword>
<dbReference type="PRINTS" id="PR00344">
    <property type="entry name" value="BCTRLSENSOR"/>
</dbReference>
<comment type="catalytic activity">
    <reaction evidence="1">
        <text>ATP + protein L-histidine = ADP + protein N-phospho-L-histidine.</text>
        <dbReference type="EC" id="2.7.13.3"/>
    </reaction>
</comment>
<dbReference type="InterPro" id="IPR013656">
    <property type="entry name" value="PAS_4"/>
</dbReference>
<evidence type="ECO:0000256" key="4">
    <source>
        <dbReference type="ARBA" id="ARBA00022679"/>
    </source>
</evidence>
<dbReference type="Pfam" id="PF12974">
    <property type="entry name" value="Phosphonate-bd"/>
    <property type="match status" value="1"/>
</dbReference>
<organism evidence="9 10">
    <name type="scientific">Pseudodonghicola xiamenensis</name>
    <dbReference type="NCBI Taxonomy" id="337702"/>
    <lineage>
        <taxon>Bacteria</taxon>
        <taxon>Pseudomonadati</taxon>
        <taxon>Pseudomonadota</taxon>
        <taxon>Alphaproteobacteria</taxon>
        <taxon>Rhodobacterales</taxon>
        <taxon>Paracoccaceae</taxon>
        <taxon>Pseudodonghicola</taxon>
    </lineage>
</organism>
<dbReference type="SMART" id="SM00388">
    <property type="entry name" value="HisKA"/>
    <property type="match status" value="1"/>
</dbReference>
<dbReference type="GO" id="GO:0009927">
    <property type="term" value="F:histidine phosphotransfer kinase activity"/>
    <property type="evidence" value="ECO:0007669"/>
    <property type="project" value="TreeGrafter"/>
</dbReference>
<dbReference type="FunFam" id="3.30.565.10:FF:000006">
    <property type="entry name" value="Sensor histidine kinase WalK"/>
    <property type="match status" value="1"/>
</dbReference>
<dbReference type="Pfam" id="PF08448">
    <property type="entry name" value="PAS_4"/>
    <property type="match status" value="1"/>
</dbReference>